<dbReference type="EMBL" id="GGEC01080864">
    <property type="protein sequence ID" value="MBX61348.1"/>
    <property type="molecule type" value="Transcribed_RNA"/>
</dbReference>
<proteinExistence type="predicted"/>
<protein>
    <submittedName>
        <fullName evidence="1">Uncharacterized protein</fullName>
    </submittedName>
</protein>
<accession>A0A2P2Q2X6</accession>
<sequence>MQPLFPWISYLSHTRPFYKCSNFISIELRNECVSFPTSTTVTVPLKWGITSILSCSPIVNPLSSDVPISSSLLGFMAPLRYWLI</sequence>
<reference evidence="1" key="1">
    <citation type="submission" date="2018-02" db="EMBL/GenBank/DDBJ databases">
        <title>Rhizophora mucronata_Transcriptome.</title>
        <authorList>
            <person name="Meera S.P."/>
            <person name="Sreeshan A."/>
            <person name="Augustine A."/>
        </authorList>
    </citation>
    <scope>NUCLEOTIDE SEQUENCE</scope>
    <source>
        <tissue evidence="1">Leaf</tissue>
    </source>
</reference>
<organism evidence="1">
    <name type="scientific">Rhizophora mucronata</name>
    <name type="common">Asiatic mangrove</name>
    <dbReference type="NCBI Taxonomy" id="61149"/>
    <lineage>
        <taxon>Eukaryota</taxon>
        <taxon>Viridiplantae</taxon>
        <taxon>Streptophyta</taxon>
        <taxon>Embryophyta</taxon>
        <taxon>Tracheophyta</taxon>
        <taxon>Spermatophyta</taxon>
        <taxon>Magnoliopsida</taxon>
        <taxon>eudicotyledons</taxon>
        <taxon>Gunneridae</taxon>
        <taxon>Pentapetalae</taxon>
        <taxon>rosids</taxon>
        <taxon>fabids</taxon>
        <taxon>Malpighiales</taxon>
        <taxon>Rhizophoraceae</taxon>
        <taxon>Rhizophora</taxon>
    </lineage>
</organism>
<dbReference type="AlphaFoldDB" id="A0A2P2Q2X6"/>
<evidence type="ECO:0000313" key="1">
    <source>
        <dbReference type="EMBL" id="MBX61348.1"/>
    </source>
</evidence>
<name>A0A2P2Q2X6_RHIMU</name>